<accession>A0A1E1LQ93</accession>
<gene>
    <name evidence="1" type="ORF">RAG0_16415</name>
</gene>
<keyword evidence="2" id="KW-1185">Reference proteome</keyword>
<dbReference type="EMBL" id="FJUX01000165">
    <property type="protein sequence ID" value="CZT12672.1"/>
    <property type="molecule type" value="Genomic_DNA"/>
</dbReference>
<reference evidence="2" key="1">
    <citation type="submission" date="2016-03" db="EMBL/GenBank/DDBJ databases">
        <authorList>
            <person name="Guldener U."/>
        </authorList>
    </citation>
    <scope>NUCLEOTIDE SEQUENCE [LARGE SCALE GENOMIC DNA]</scope>
    <source>
        <strain evidence="2">04CH-RAC-A.6.1</strain>
    </source>
</reference>
<dbReference type="Proteomes" id="UP000178912">
    <property type="component" value="Unassembled WGS sequence"/>
</dbReference>
<sequence>MRTPISGPLSRKTPTTSTPLSTFTAIDLAFPKRWCENALDAGRPTLLLYQVRKYTTQVDMLTDVDVLQQSCITPNSDIESQTAHFQPPGTRFNLSNQEEFHCLKPTSTSTISTIRNTSG</sequence>
<evidence type="ECO:0000313" key="1">
    <source>
        <dbReference type="EMBL" id="CZT12672.1"/>
    </source>
</evidence>
<protein>
    <submittedName>
        <fullName evidence="1">Uncharacterized protein</fullName>
    </submittedName>
</protein>
<evidence type="ECO:0000313" key="2">
    <source>
        <dbReference type="Proteomes" id="UP000178912"/>
    </source>
</evidence>
<organism evidence="1 2">
    <name type="scientific">Rhynchosporium agropyri</name>
    <dbReference type="NCBI Taxonomy" id="914238"/>
    <lineage>
        <taxon>Eukaryota</taxon>
        <taxon>Fungi</taxon>
        <taxon>Dikarya</taxon>
        <taxon>Ascomycota</taxon>
        <taxon>Pezizomycotina</taxon>
        <taxon>Leotiomycetes</taxon>
        <taxon>Helotiales</taxon>
        <taxon>Ploettnerulaceae</taxon>
        <taxon>Rhynchosporium</taxon>
    </lineage>
</organism>
<proteinExistence type="predicted"/>
<dbReference type="AlphaFoldDB" id="A0A1E1LQ93"/>
<name>A0A1E1LQ93_9HELO</name>